<comment type="caution">
    <text evidence="12">The sequence shown here is derived from an EMBL/GenBank/DDBJ whole genome shotgun (WGS) entry which is preliminary data.</text>
</comment>
<dbReference type="InterPro" id="IPR023395">
    <property type="entry name" value="MCP_dom_sf"/>
</dbReference>
<evidence type="ECO:0008006" key="14">
    <source>
        <dbReference type="Google" id="ProtNLM"/>
    </source>
</evidence>
<feature type="region of interest" description="Disordered" evidence="10">
    <location>
        <begin position="89"/>
        <end position="114"/>
    </location>
</feature>
<dbReference type="PANTHER" id="PTHR45683">
    <property type="entry name" value="MITOCHONDRIAL NICOTINAMIDE ADENINE DINUCLEOTIDE TRANSPORTER 1-RELATED-RELATED"/>
    <property type="match status" value="1"/>
</dbReference>
<gene>
    <name evidence="12" type="ORF">ACHAW5_004324</name>
</gene>
<keyword evidence="7 8" id="KW-0472">Membrane</keyword>
<feature type="compositionally biased region" description="Low complexity" evidence="10">
    <location>
        <begin position="16"/>
        <end position="35"/>
    </location>
</feature>
<dbReference type="EMBL" id="JALLAZ020001672">
    <property type="protein sequence ID" value="KAL3768629.1"/>
    <property type="molecule type" value="Genomic_DNA"/>
</dbReference>
<evidence type="ECO:0000256" key="2">
    <source>
        <dbReference type="ARBA" id="ARBA00006375"/>
    </source>
</evidence>
<keyword evidence="13" id="KW-1185">Reference proteome</keyword>
<organism evidence="12 13">
    <name type="scientific">Stephanodiscus triporus</name>
    <dbReference type="NCBI Taxonomy" id="2934178"/>
    <lineage>
        <taxon>Eukaryota</taxon>
        <taxon>Sar</taxon>
        <taxon>Stramenopiles</taxon>
        <taxon>Ochrophyta</taxon>
        <taxon>Bacillariophyta</taxon>
        <taxon>Coscinodiscophyceae</taxon>
        <taxon>Thalassiosirophycidae</taxon>
        <taxon>Stephanodiscales</taxon>
        <taxon>Stephanodiscaceae</taxon>
        <taxon>Stephanodiscus</taxon>
    </lineage>
</organism>
<evidence type="ECO:0000256" key="10">
    <source>
        <dbReference type="SAM" id="MobiDB-lite"/>
    </source>
</evidence>
<keyword evidence="5" id="KW-0677">Repeat</keyword>
<evidence type="ECO:0000256" key="11">
    <source>
        <dbReference type="SAM" id="Phobius"/>
    </source>
</evidence>
<evidence type="ECO:0000256" key="1">
    <source>
        <dbReference type="ARBA" id="ARBA00004141"/>
    </source>
</evidence>
<comment type="similarity">
    <text evidence="2 9">Belongs to the mitochondrial carrier (TC 2.A.29) family.</text>
</comment>
<protein>
    <recommendedName>
        <fullName evidence="14">Mitochondrial carrier protein</fullName>
    </recommendedName>
</protein>
<evidence type="ECO:0000313" key="12">
    <source>
        <dbReference type="EMBL" id="KAL3768629.1"/>
    </source>
</evidence>
<dbReference type="SUPFAM" id="SSF103506">
    <property type="entry name" value="Mitochondrial carrier"/>
    <property type="match status" value="1"/>
</dbReference>
<evidence type="ECO:0000256" key="6">
    <source>
        <dbReference type="ARBA" id="ARBA00022989"/>
    </source>
</evidence>
<dbReference type="Gene3D" id="1.50.40.10">
    <property type="entry name" value="Mitochondrial carrier domain"/>
    <property type="match status" value="2"/>
</dbReference>
<feature type="repeat" description="Solcar" evidence="8">
    <location>
        <begin position="121"/>
        <end position="225"/>
    </location>
</feature>
<dbReference type="InterPro" id="IPR044712">
    <property type="entry name" value="SLC25A32-like"/>
</dbReference>
<proteinExistence type="inferred from homology"/>
<feature type="compositionally biased region" description="Basic and acidic residues" evidence="10">
    <location>
        <begin position="105"/>
        <end position="114"/>
    </location>
</feature>
<evidence type="ECO:0000256" key="7">
    <source>
        <dbReference type="ARBA" id="ARBA00023136"/>
    </source>
</evidence>
<evidence type="ECO:0000256" key="3">
    <source>
        <dbReference type="ARBA" id="ARBA00022448"/>
    </source>
</evidence>
<comment type="subcellular location">
    <subcellularLocation>
        <location evidence="1">Membrane</location>
        <topology evidence="1">Multi-pass membrane protein</topology>
    </subcellularLocation>
</comment>
<dbReference type="Proteomes" id="UP001530315">
    <property type="component" value="Unassembled WGS sequence"/>
</dbReference>
<dbReference type="InterPro" id="IPR018108">
    <property type="entry name" value="MCP_transmembrane"/>
</dbReference>
<dbReference type="GO" id="GO:0016020">
    <property type="term" value="C:membrane"/>
    <property type="evidence" value="ECO:0007669"/>
    <property type="project" value="UniProtKB-SubCell"/>
</dbReference>
<dbReference type="Pfam" id="PF00153">
    <property type="entry name" value="Mito_carr"/>
    <property type="match status" value="3"/>
</dbReference>
<feature type="region of interest" description="Disordered" evidence="10">
    <location>
        <begin position="1"/>
        <end position="37"/>
    </location>
</feature>
<sequence length="362" mass="39675">MQVDERPRDSVGSRGGAAAAHTTTAPPTHATARSAGKPRTICTTVRGVIRHEGYIGLYRGLAPAIIGSAASWGGFFILYEDIKGRMMSRKQKESSVHSSTSRTTGGERFDVDESHKQGVRLGPIEHFSASCLAGACMVALTNPLWLIKTRLQLQNSRLQNQLTQPRTATKATQQVKPPYRGLIHATYVIAQEEGILAFYRGSIPALMLVSHGGIQFMAYEFMKGHFAFYSSSGNKNGDGQWKNGTKRTKGTVGERLRDSLGYLVMGAMSKFVASTTTYPLQVMKARLQQRSQAIEVSETTGEIIITKREYSGVIDCAKKIWRNEGIYGFFKGCVTNAIRVAPSAAVTFVTYEFVLDVLTETT</sequence>
<dbReference type="PROSITE" id="PS50920">
    <property type="entry name" value="SOLCAR"/>
    <property type="match status" value="3"/>
</dbReference>
<keyword evidence="6 11" id="KW-1133">Transmembrane helix</keyword>
<name>A0ABD3MZ48_9STRA</name>
<keyword evidence="3 9" id="KW-0813">Transport</keyword>
<feature type="repeat" description="Solcar" evidence="8">
    <location>
        <begin position="257"/>
        <end position="357"/>
    </location>
</feature>
<keyword evidence="4 8" id="KW-0812">Transmembrane</keyword>
<evidence type="ECO:0000256" key="8">
    <source>
        <dbReference type="PROSITE-ProRule" id="PRU00282"/>
    </source>
</evidence>
<feature type="transmembrane region" description="Helical" evidence="11">
    <location>
        <begin position="56"/>
        <end position="79"/>
    </location>
</feature>
<feature type="compositionally biased region" description="Basic and acidic residues" evidence="10">
    <location>
        <begin position="1"/>
        <end position="11"/>
    </location>
</feature>
<accession>A0ABD3MZ48</accession>
<evidence type="ECO:0000256" key="4">
    <source>
        <dbReference type="ARBA" id="ARBA00022692"/>
    </source>
</evidence>
<evidence type="ECO:0000256" key="9">
    <source>
        <dbReference type="RuleBase" id="RU000488"/>
    </source>
</evidence>
<dbReference type="AlphaFoldDB" id="A0ABD3MZ48"/>
<feature type="repeat" description="Solcar" evidence="8">
    <location>
        <begin position="7"/>
        <end position="85"/>
    </location>
</feature>
<evidence type="ECO:0000313" key="13">
    <source>
        <dbReference type="Proteomes" id="UP001530315"/>
    </source>
</evidence>
<evidence type="ECO:0000256" key="5">
    <source>
        <dbReference type="ARBA" id="ARBA00022737"/>
    </source>
</evidence>
<reference evidence="12 13" key="1">
    <citation type="submission" date="2024-10" db="EMBL/GenBank/DDBJ databases">
        <title>Updated reference genomes for cyclostephanoid diatoms.</title>
        <authorList>
            <person name="Roberts W.R."/>
            <person name="Alverson A.J."/>
        </authorList>
    </citation>
    <scope>NUCLEOTIDE SEQUENCE [LARGE SCALE GENOMIC DNA]</scope>
    <source>
        <strain evidence="12 13">AJA276-08</strain>
    </source>
</reference>